<sequence length="441" mass="46694">MLPEVSELLPLVDPQILGRRLQAARLAAGLSATDLGLGDEALGEVEDGRVRASLALLEVVAERAGTSVDVLVTGLPRAVLMDIQGELDLAGFGVSASNTTTALAAADRALERLTGATAPPLARAARRLRASALEAAGDLSSAIVDLRAITAEPLPEVQWVKDLMALCRCYRDTGRLDEAIEVAESRRGDIRALGLAETTEALQLTITTATAYDGRGESGQARRVCKRAAREAQRLGLTVAHASALWNQSLAVLNDGDPEGALAPALEALDLFITHDDTRNLARLRVHIAITQLALQPPDVLGALSILDRAREELERSTASTVDVAIHRLITAQALQLAGDDERAAAVLAESEALIPADIPTVRAWQAALRGRLAAGRGDLDEARGHYQEAVTIMYAHSPATDADSGQLWFELGEVLTELGEGRLALEAYRSAGVARGLRVT</sequence>
<name>A0ABW3VVU9_9ACTN</name>
<dbReference type="Pfam" id="PF13432">
    <property type="entry name" value="TPR_16"/>
    <property type="match status" value="3"/>
</dbReference>
<gene>
    <name evidence="1" type="ORF">ACFQ3F_01335</name>
</gene>
<organism evidence="1 2">
    <name type="scientific">Nocardioides ginsengisoli</name>
    <dbReference type="NCBI Taxonomy" id="363868"/>
    <lineage>
        <taxon>Bacteria</taxon>
        <taxon>Bacillati</taxon>
        <taxon>Actinomycetota</taxon>
        <taxon>Actinomycetes</taxon>
        <taxon>Propionibacteriales</taxon>
        <taxon>Nocardioidaceae</taxon>
        <taxon>Nocardioides</taxon>
    </lineage>
</organism>
<dbReference type="InterPro" id="IPR011990">
    <property type="entry name" value="TPR-like_helical_dom_sf"/>
</dbReference>
<dbReference type="RefSeq" id="WP_367922126.1">
    <property type="nucleotide sequence ID" value="NZ_BAABAC010000052.1"/>
</dbReference>
<accession>A0ABW3VVU9</accession>
<keyword evidence="2" id="KW-1185">Reference proteome</keyword>
<dbReference type="SUPFAM" id="SSF48452">
    <property type="entry name" value="TPR-like"/>
    <property type="match status" value="2"/>
</dbReference>
<dbReference type="Gene3D" id="1.25.40.10">
    <property type="entry name" value="Tetratricopeptide repeat domain"/>
    <property type="match status" value="2"/>
</dbReference>
<evidence type="ECO:0000313" key="1">
    <source>
        <dbReference type="EMBL" id="MFD1246419.1"/>
    </source>
</evidence>
<dbReference type="SUPFAM" id="SSF47413">
    <property type="entry name" value="lambda repressor-like DNA-binding domains"/>
    <property type="match status" value="1"/>
</dbReference>
<reference evidence="2" key="1">
    <citation type="journal article" date="2019" name="Int. J. Syst. Evol. Microbiol.">
        <title>The Global Catalogue of Microorganisms (GCM) 10K type strain sequencing project: providing services to taxonomists for standard genome sequencing and annotation.</title>
        <authorList>
            <consortium name="The Broad Institute Genomics Platform"/>
            <consortium name="The Broad Institute Genome Sequencing Center for Infectious Disease"/>
            <person name="Wu L."/>
            <person name="Ma J."/>
        </authorList>
    </citation>
    <scope>NUCLEOTIDE SEQUENCE [LARGE SCALE GENOMIC DNA]</scope>
    <source>
        <strain evidence="2">CCUG 52478</strain>
    </source>
</reference>
<dbReference type="EMBL" id="JBHTLX010000004">
    <property type="protein sequence ID" value="MFD1246419.1"/>
    <property type="molecule type" value="Genomic_DNA"/>
</dbReference>
<proteinExistence type="predicted"/>
<protein>
    <submittedName>
        <fullName evidence="1">Tetratricopeptide repeat protein</fullName>
    </submittedName>
</protein>
<dbReference type="InterPro" id="IPR010982">
    <property type="entry name" value="Lambda_DNA-bd_dom_sf"/>
</dbReference>
<evidence type="ECO:0000313" key="2">
    <source>
        <dbReference type="Proteomes" id="UP001597229"/>
    </source>
</evidence>
<dbReference type="Proteomes" id="UP001597229">
    <property type="component" value="Unassembled WGS sequence"/>
</dbReference>
<comment type="caution">
    <text evidence="1">The sequence shown here is derived from an EMBL/GenBank/DDBJ whole genome shotgun (WGS) entry which is preliminary data.</text>
</comment>